<reference evidence="2 3" key="1">
    <citation type="submission" date="2017-01" db="EMBL/GenBank/DDBJ databases">
        <authorList>
            <person name="Mah S.A."/>
            <person name="Swanson W.J."/>
            <person name="Moy G.W."/>
            <person name="Vacquier V.D."/>
        </authorList>
    </citation>
    <scope>NUCLEOTIDE SEQUENCE [LARGE SCALE GENOMIC DNA]</scope>
    <source>
        <strain evidence="2 3">DSM 7027</strain>
    </source>
</reference>
<evidence type="ECO:0000313" key="2">
    <source>
        <dbReference type="EMBL" id="SIP92340.1"/>
    </source>
</evidence>
<gene>
    <name evidence="2" type="ORF">SAMN05421647_101372</name>
</gene>
<feature type="compositionally biased region" description="Basic and acidic residues" evidence="1">
    <location>
        <begin position="72"/>
        <end position="84"/>
    </location>
</feature>
<protein>
    <submittedName>
        <fullName evidence="2">Uncharacterized protein</fullName>
    </submittedName>
</protein>
<evidence type="ECO:0000256" key="1">
    <source>
        <dbReference type="SAM" id="MobiDB-lite"/>
    </source>
</evidence>
<feature type="compositionally biased region" description="Basic and acidic residues" evidence="1">
    <location>
        <begin position="33"/>
        <end position="44"/>
    </location>
</feature>
<dbReference type="Proteomes" id="UP000186895">
    <property type="component" value="Unassembled WGS sequence"/>
</dbReference>
<dbReference type="EMBL" id="FTMN01000001">
    <property type="protein sequence ID" value="SIP92340.1"/>
    <property type="molecule type" value="Genomic_DNA"/>
</dbReference>
<keyword evidence="3" id="KW-1185">Reference proteome</keyword>
<name>A0A1N6NJT3_9GAMM</name>
<proteinExistence type="predicted"/>
<accession>A0A1N6NJT3</accession>
<evidence type="ECO:0000313" key="3">
    <source>
        <dbReference type="Proteomes" id="UP000186895"/>
    </source>
</evidence>
<sequence length="84" mass="9854">MALKKSSLWERILCAKLFSHTTMNKLYPEKFPKRWHKKGEELRQKARRNLPALEPEPDDIKAGAPRKGNGLELRDKRGWSAKRD</sequence>
<organism evidence="2 3">
    <name type="scientific">Marinobacterium stanieri</name>
    <dbReference type="NCBI Taxonomy" id="49186"/>
    <lineage>
        <taxon>Bacteria</taxon>
        <taxon>Pseudomonadati</taxon>
        <taxon>Pseudomonadota</taxon>
        <taxon>Gammaproteobacteria</taxon>
        <taxon>Oceanospirillales</taxon>
        <taxon>Oceanospirillaceae</taxon>
        <taxon>Marinobacterium</taxon>
    </lineage>
</organism>
<feature type="region of interest" description="Disordered" evidence="1">
    <location>
        <begin position="33"/>
        <end position="84"/>
    </location>
</feature>
<dbReference type="RefSeq" id="WP_076460350.1">
    <property type="nucleotide sequence ID" value="NZ_FTMN01000001.1"/>
</dbReference>
<dbReference type="AlphaFoldDB" id="A0A1N6NJT3"/>